<gene>
    <name evidence="2" type="ORF">C1S70_22135</name>
</gene>
<protein>
    <submittedName>
        <fullName evidence="2">Uncharacterized protein</fullName>
    </submittedName>
</protein>
<feature type="region of interest" description="Disordered" evidence="1">
    <location>
        <begin position="76"/>
        <end position="102"/>
    </location>
</feature>
<geneLocation type="plasmid" evidence="2">
    <name>p14unnamed</name>
</geneLocation>
<evidence type="ECO:0000256" key="1">
    <source>
        <dbReference type="SAM" id="MobiDB-lite"/>
    </source>
</evidence>
<feature type="region of interest" description="Disordered" evidence="1">
    <location>
        <begin position="15"/>
        <end position="62"/>
    </location>
</feature>
<reference evidence="2 3" key="1">
    <citation type="submission" date="2018-01" db="EMBL/GenBank/DDBJ databases">
        <title>Whole genome sequence of Azospirillum brasilense REC3 isolated from strawberry roots.</title>
        <authorList>
            <person name="Fontana C.A."/>
            <person name="Salazar S.M."/>
            <person name="Bassi D."/>
            <person name="Puglisi E."/>
            <person name="Lovaisa N.C."/>
            <person name="Toffoli L.M."/>
            <person name="Pedraza R."/>
            <person name="Cocconcelli P.S."/>
        </authorList>
    </citation>
    <scope>NUCLEOTIDE SEQUENCE [LARGE SCALE GENOMIC DNA]</scope>
    <source>
        <strain evidence="2 3">REC3</strain>
        <plasmid evidence="2">p14unnamed</plasmid>
    </source>
</reference>
<dbReference type="EMBL" id="POWG01000026">
    <property type="protein sequence ID" value="PNQ96791.1"/>
    <property type="molecule type" value="Genomic_DNA"/>
</dbReference>
<dbReference type="AlphaFoldDB" id="A0A2K1FW66"/>
<proteinExistence type="predicted"/>
<evidence type="ECO:0000313" key="2">
    <source>
        <dbReference type="EMBL" id="PNQ96791.1"/>
    </source>
</evidence>
<name>A0A2K1FW66_9PROT</name>
<evidence type="ECO:0000313" key="3">
    <source>
        <dbReference type="Proteomes" id="UP000236268"/>
    </source>
</evidence>
<dbReference type="Proteomes" id="UP000236268">
    <property type="component" value="Unassembled WGS sequence"/>
</dbReference>
<accession>A0A2K1FW66</accession>
<comment type="caution">
    <text evidence="2">The sequence shown here is derived from an EMBL/GenBank/DDBJ whole genome shotgun (WGS) entry which is preliminary data.</text>
</comment>
<keyword evidence="2" id="KW-0614">Plasmid</keyword>
<organism evidence="2 3">
    <name type="scientific">Azospirillum argentinense</name>
    <dbReference type="NCBI Taxonomy" id="2970906"/>
    <lineage>
        <taxon>Bacteria</taxon>
        <taxon>Pseudomonadati</taxon>
        <taxon>Pseudomonadota</taxon>
        <taxon>Alphaproteobacteria</taxon>
        <taxon>Rhodospirillales</taxon>
        <taxon>Azospirillaceae</taxon>
        <taxon>Azospirillum</taxon>
    </lineage>
</organism>
<sequence length="102" mass="11065">MRFVTLGNSVEGAFEVPSPLRGEGQGEGGALLPDVPETRNPLTGPAGHPLPAFGGPKVRLSRQRKLRLRVSRGERAMLLSRQTPTPSRRRRCVGRPPPAPPR</sequence>